<keyword evidence="2" id="KW-1185">Reference proteome</keyword>
<organism evidence="1 2">
    <name type="scientific">Paucilactobacillus vaccinostercus DSM 20634</name>
    <dbReference type="NCBI Taxonomy" id="1423813"/>
    <lineage>
        <taxon>Bacteria</taxon>
        <taxon>Bacillati</taxon>
        <taxon>Bacillota</taxon>
        <taxon>Bacilli</taxon>
        <taxon>Lactobacillales</taxon>
        <taxon>Lactobacillaceae</taxon>
        <taxon>Paucilactobacillus</taxon>
    </lineage>
</organism>
<dbReference type="OrthoDB" id="2151928at2"/>
<name>A0A0R2A4X8_9LACO</name>
<dbReference type="Proteomes" id="UP000051733">
    <property type="component" value="Unassembled WGS sequence"/>
</dbReference>
<dbReference type="AlphaFoldDB" id="A0A0R2A4X8"/>
<protein>
    <submittedName>
        <fullName evidence="1">Uncharacterized protein</fullName>
    </submittedName>
</protein>
<dbReference type="EMBL" id="AYYY01000011">
    <property type="protein sequence ID" value="KRM62109.1"/>
    <property type="molecule type" value="Genomic_DNA"/>
</dbReference>
<dbReference type="PATRIC" id="fig|1423813.3.peg.862"/>
<proteinExistence type="predicted"/>
<reference evidence="1 2" key="1">
    <citation type="journal article" date="2015" name="Genome Announc.">
        <title>Expanding the biotechnology potential of lactobacilli through comparative genomics of 213 strains and associated genera.</title>
        <authorList>
            <person name="Sun Z."/>
            <person name="Harris H.M."/>
            <person name="McCann A."/>
            <person name="Guo C."/>
            <person name="Argimon S."/>
            <person name="Zhang W."/>
            <person name="Yang X."/>
            <person name="Jeffery I.B."/>
            <person name="Cooney J.C."/>
            <person name="Kagawa T.F."/>
            <person name="Liu W."/>
            <person name="Song Y."/>
            <person name="Salvetti E."/>
            <person name="Wrobel A."/>
            <person name="Rasinkangas P."/>
            <person name="Parkhill J."/>
            <person name="Rea M.C."/>
            <person name="O'Sullivan O."/>
            <person name="Ritari J."/>
            <person name="Douillard F.P."/>
            <person name="Paul Ross R."/>
            <person name="Yang R."/>
            <person name="Briner A.E."/>
            <person name="Felis G.E."/>
            <person name="de Vos W.M."/>
            <person name="Barrangou R."/>
            <person name="Klaenhammer T.R."/>
            <person name="Caufield P.W."/>
            <person name="Cui Y."/>
            <person name="Zhang H."/>
            <person name="O'Toole P.W."/>
        </authorList>
    </citation>
    <scope>NUCLEOTIDE SEQUENCE [LARGE SCALE GENOMIC DNA]</scope>
    <source>
        <strain evidence="1 2">DSM 20634</strain>
    </source>
</reference>
<dbReference type="RefSeq" id="WP_057777778.1">
    <property type="nucleotide sequence ID" value="NZ_AYYY01000011.1"/>
</dbReference>
<evidence type="ECO:0000313" key="2">
    <source>
        <dbReference type="Proteomes" id="UP000051733"/>
    </source>
</evidence>
<accession>A0A0R2A4X8</accession>
<dbReference type="STRING" id="1423813.FC26_GL000841"/>
<gene>
    <name evidence="1" type="ORF">FC26_GL000841</name>
</gene>
<evidence type="ECO:0000313" key="1">
    <source>
        <dbReference type="EMBL" id="KRM62109.1"/>
    </source>
</evidence>
<sequence length="227" mass="24707">MSQYRDYTHIETVNTIDQSQLSAEVLQLATWIANKAYGVDVREALVRAVETIGALEHDYNDGVNYLRQLQVDATIEDIKAILEAIKDTPVASLQEELTNYLTIANQLAVTANLTSTDGEQPYFTGTMYTYGFGVPQEADKPAGGQETFQIHVKTNAIGSSNYNLLVNSSEILLQDSGFQFTSATTATLAANSKHIYLNDGIYCLSLDIHGGTINTINSTSLILGGTQ</sequence>
<comment type="caution">
    <text evidence="1">The sequence shown here is derived from an EMBL/GenBank/DDBJ whole genome shotgun (WGS) entry which is preliminary data.</text>
</comment>